<gene>
    <name evidence="5" type="ORF">DGAL_LOCUS558</name>
</gene>
<feature type="domain" description="Lower baseplate protein N-terminal" evidence="4">
    <location>
        <begin position="1411"/>
        <end position="1435"/>
    </location>
</feature>
<keyword evidence="3" id="KW-0732">Signal</keyword>
<comment type="subcellular location">
    <subcellularLocation>
        <location evidence="1">Secreted</location>
    </subcellularLocation>
</comment>
<organism evidence="5 6">
    <name type="scientific">Daphnia galeata</name>
    <dbReference type="NCBI Taxonomy" id="27404"/>
    <lineage>
        <taxon>Eukaryota</taxon>
        <taxon>Metazoa</taxon>
        <taxon>Ecdysozoa</taxon>
        <taxon>Arthropoda</taxon>
        <taxon>Crustacea</taxon>
        <taxon>Branchiopoda</taxon>
        <taxon>Diplostraca</taxon>
        <taxon>Cladocera</taxon>
        <taxon>Anomopoda</taxon>
        <taxon>Daphniidae</taxon>
        <taxon>Daphnia</taxon>
    </lineage>
</organism>
<sequence length="2042" mass="227845">MPRAQDILSGAVLWTSSLIILQIVADLSQVPAENSQITGDFPFFDQTKFINEDWSQEDLAMLKQVMDEHVSRFRVELEEYNFSPRSRRSERATIRTPSVTGTNRIPRTNLNATASQLESQGTISCFVWNGERFCILGGTIFAFKNGKAEPFLSGLPIGTNDHVKTHVYDDVIFLTIYNTTSLRLYLLQSPGWMTLISIQQITGEVLEDCVFFENEGTLYMALAIQLGTKQYASNTGMQCVIYEWLGTTMDMKHAFPAPELRKISVLQSSDSVHLVLIHGESSLHLRRFTDLEETELLEIVDIDLERLYQLDVFLMNSQWCLLLAGSNNSFIYCLHDQRLLQWQVLLHTQTFSSVSWMRIQQDGIRESYDSVLLIFNAFDSQSQFEFYSSDTSGRFNRIFVTPKIALDGFPIASLALLGGSNSAHLYMVTTDANKFFLEGFSVQLSEKFHEEPTIDPLLQCLSDVDFLISKLDTSAIDHTEQFKNNMVHIKDNITINGTIILNEMNYSQTPVIDTVKVLYNFSEEFKSPQKIQSAMKELELAAKNISMELPSLLYVSNSSYTGRLRLNGQVTADEIIISRASVTNLNGRVWDDFVKQSWRYSSPQHTIRQNIHIGQVKAENISVGSTVGGSLPSRWLLKSGGEITGRAELATLDVRGNISVGNNLINGVSMSDVLKKNASQLIQGLKTFAAMEIKNNISADSVNERDFKTWAEKLVLQKSEEEQHFTGFVHLKGPVQVVDRFRSDWINGINVSTLPEKLVDKNSHQIVTGPVTFTGPLLVVDAEMDSLNDFNIEDLLSKSGQQTIRATIDVDVLEVKGNLDSPNINGRDVDDFMYTDEDDLQIALGRLRFASDVVVKNLKVENGTLNDLDVIKLLNPPSLRIDSQIQANGDLTAHAAHVQVINNVELSKLRNQYWTKSTNQSIDVNVRMPFEVIVKENITTRTFMGRFLDRDFYMVKADETFNVDVAFKDDVVMRSDLIIHDLKDINGVFIQALDEDVVKKEGDFQILGSKTFEQLTIHGSLTVDETFNNLIIPQDIAFLNKPQTLTGVHFSSDVSVDGDVLSSKGDITLNTVAGVLLDDFVAAAAMIDEDAVISGNINFKRHLDVDDLVVNDLLNGHDVNDIVQNGLRKNNQNGLEWPKLTVHGNLTFKGSIDTNAVNGYDIEEYLSQVVNMTNPKVITGKKTILHPTTVLQNVTLNLFNGVPLDFSTMLTVSDDQNITGDYTFEHLMAENIDLRAINGQNLSNFVQTSGTKDVQIITGVVDIEHVTIEKSLKIENHVLNGCNLTDYLDITNFTHFESLSIQNGTLLLDQPANNNPHLATISLKALRKDRAQVVTGNVTLLSDIFMDKLNVSDNRLGSVDLNELLHGSMLKSAEQNISGTIKYLNGIEVDHVEHVGHLKVNNWNGKDVKEMVDQVVLKTGNQTVRAKKTFLGDLDILGNLQISGYIDGVPMNTLVKTKDPRLPAGTKFNSLVVKEQLNVTSGIIDGVNVTSVFQQRVPLRGNSTIKSNIVFRNAVTADNINVKNINNLTMSDVVLRTMAPGQVITGKKYLNGTMNIEGDINVDLLNGRNPEETAAFIVLKDEDAEFQKGVVFTGGLTVLKDVNATNYNDRNMNQLLANASSEIVVPEIESRTIFERTPALPLLLSLQKSTGKLSSFEFFEQIQQFPFSFPHGSNFSIQIQHCPIPTRKQSSTSDTTAGILVATHSIDGNSCKLKKFCRCHRSMTLPCDTSGYVSTLRMPPRLKDYLEENMIYGDRVRLLHSRELLFVFTIESLPNCLSEKVTIAAINPFTFKVLEETAFDLNDTVVDVALEQRNDDGMVILAISQKTAGVWIYSFDGDAFQFLQLIETETVASIHLTSHKNMTFLAVASYGLEAISSIWRATSLGKFEFMTDVITVGATDVIFTKFNDDIFVTFAQDPSSIDAYSDNWSQFKVPAQVLMYLPSVGTFGVVQQLDIDRIVSLTNLVINGDTFLAAATFTGKVRIYRLIQGQGFRVEQAFKFPGVRSITGYSIRNETFLAAATESRMAIFVARLRGFQKPSIKL</sequence>
<proteinExistence type="predicted"/>
<reference evidence="5" key="1">
    <citation type="submission" date="2021-11" db="EMBL/GenBank/DDBJ databases">
        <authorList>
            <person name="Schell T."/>
        </authorList>
    </citation>
    <scope>NUCLEOTIDE SEQUENCE</scope>
    <source>
        <strain evidence="5">M5</strain>
    </source>
</reference>
<dbReference type="GO" id="GO:0005576">
    <property type="term" value="C:extracellular region"/>
    <property type="evidence" value="ECO:0007669"/>
    <property type="project" value="UniProtKB-SubCell"/>
</dbReference>
<feature type="chain" id="PRO_5035160763" description="Lower baseplate protein N-terminal domain-containing protein" evidence="3">
    <location>
        <begin position="33"/>
        <end position="2042"/>
    </location>
</feature>
<dbReference type="PANTHER" id="PTHR22918:SF6">
    <property type="entry name" value="EG:8D8.1 PROTEIN-RELATED"/>
    <property type="match status" value="1"/>
</dbReference>
<dbReference type="GO" id="GO:0008201">
    <property type="term" value="F:heparin binding"/>
    <property type="evidence" value="ECO:0007669"/>
    <property type="project" value="TreeGrafter"/>
</dbReference>
<dbReference type="InterPro" id="IPR040956">
    <property type="entry name" value="BppL_N"/>
</dbReference>
<feature type="signal peptide" evidence="3">
    <location>
        <begin position="1"/>
        <end position="32"/>
    </location>
</feature>
<evidence type="ECO:0000256" key="3">
    <source>
        <dbReference type="SAM" id="SignalP"/>
    </source>
</evidence>
<dbReference type="OrthoDB" id="7936313at2759"/>
<evidence type="ECO:0000256" key="2">
    <source>
        <dbReference type="ARBA" id="ARBA00022525"/>
    </source>
</evidence>
<keyword evidence="6" id="KW-1185">Reference proteome</keyword>
<evidence type="ECO:0000256" key="1">
    <source>
        <dbReference type="ARBA" id="ARBA00004613"/>
    </source>
</evidence>
<dbReference type="Proteomes" id="UP000789390">
    <property type="component" value="Unassembled WGS sequence"/>
</dbReference>
<accession>A0A8J2RBW4</accession>
<keyword evidence="2" id="KW-0964">Secreted</keyword>
<dbReference type="EMBL" id="CAKKLH010000002">
    <property type="protein sequence ID" value="CAH0098479.1"/>
    <property type="molecule type" value="Genomic_DNA"/>
</dbReference>
<evidence type="ECO:0000313" key="5">
    <source>
        <dbReference type="EMBL" id="CAH0098479.1"/>
    </source>
</evidence>
<dbReference type="GO" id="GO:0009986">
    <property type="term" value="C:cell surface"/>
    <property type="evidence" value="ECO:0007669"/>
    <property type="project" value="TreeGrafter"/>
</dbReference>
<dbReference type="InterPro" id="IPR051666">
    <property type="entry name" value="SP_Capacitation_Regulator"/>
</dbReference>
<dbReference type="PANTHER" id="PTHR22918">
    <property type="entry name" value="SEMINAL PLASMA PROTEIN"/>
    <property type="match status" value="1"/>
</dbReference>
<evidence type="ECO:0000313" key="6">
    <source>
        <dbReference type="Proteomes" id="UP000789390"/>
    </source>
</evidence>
<dbReference type="Pfam" id="PF18338">
    <property type="entry name" value="BppL_N"/>
    <property type="match status" value="1"/>
</dbReference>
<comment type="caution">
    <text evidence="5">The sequence shown here is derived from an EMBL/GenBank/DDBJ whole genome shotgun (WGS) entry which is preliminary data.</text>
</comment>
<name>A0A8J2RBW4_9CRUS</name>
<evidence type="ECO:0000259" key="4">
    <source>
        <dbReference type="Pfam" id="PF18338"/>
    </source>
</evidence>
<protein>
    <recommendedName>
        <fullName evidence="4">Lower baseplate protein N-terminal domain-containing protein</fullName>
    </recommendedName>
</protein>